<sequence>MQTDPDAFFSVPHTFRIYARPWTEPALPDDAALAELRSMGMQLLNEAKALEATSLMQLRQLGSDTKALVDYLKLQSRKVDMVLHYVLANDPHEGEPLAGLRFGGSGVTLRSPTAMADGSLQLLTLYIREELIALLCVAEVRHCVHEDDGFRVTLEFVAISDADTEQLVRASLSVQQKQLKLRKQQQEG</sequence>
<gene>
    <name evidence="1" type="ORF">JYB85_07070</name>
</gene>
<organism evidence="1 2">
    <name type="scientific">Shewanella sedimentimangrovi</name>
    <dbReference type="NCBI Taxonomy" id="2814293"/>
    <lineage>
        <taxon>Bacteria</taxon>
        <taxon>Pseudomonadati</taxon>
        <taxon>Pseudomonadota</taxon>
        <taxon>Gammaproteobacteria</taxon>
        <taxon>Alteromonadales</taxon>
        <taxon>Shewanellaceae</taxon>
        <taxon>Shewanella</taxon>
    </lineage>
</organism>
<proteinExistence type="predicted"/>
<protein>
    <recommendedName>
        <fullName evidence="3">PilZ domain-containing protein</fullName>
    </recommendedName>
</protein>
<reference evidence="1 2" key="1">
    <citation type="submission" date="2021-03" db="EMBL/GenBank/DDBJ databases">
        <title>Novel species identification of genus Shewanella.</title>
        <authorList>
            <person name="Liu G."/>
            <person name="Zhang Q."/>
        </authorList>
    </citation>
    <scope>NUCLEOTIDE SEQUENCE [LARGE SCALE GENOMIC DNA]</scope>
    <source>
        <strain evidence="1 2">FJAT-52962</strain>
    </source>
</reference>
<evidence type="ECO:0008006" key="3">
    <source>
        <dbReference type="Google" id="ProtNLM"/>
    </source>
</evidence>
<accession>A0ABX7R509</accession>
<dbReference type="RefSeq" id="WP_207381620.1">
    <property type="nucleotide sequence ID" value="NZ_CP071502.1"/>
</dbReference>
<name>A0ABX7R509_9GAMM</name>
<evidence type="ECO:0000313" key="1">
    <source>
        <dbReference type="EMBL" id="QSX38569.1"/>
    </source>
</evidence>
<dbReference type="EMBL" id="CP071502">
    <property type="protein sequence ID" value="QSX38569.1"/>
    <property type="molecule type" value="Genomic_DNA"/>
</dbReference>
<keyword evidence="2" id="KW-1185">Reference proteome</keyword>
<evidence type="ECO:0000313" key="2">
    <source>
        <dbReference type="Proteomes" id="UP000663207"/>
    </source>
</evidence>
<dbReference type="Proteomes" id="UP000663207">
    <property type="component" value="Chromosome"/>
</dbReference>